<dbReference type="Gene3D" id="3.10.490.10">
    <property type="entry name" value="Gamma-glutamyl cyclotransferase-like"/>
    <property type="match status" value="1"/>
</dbReference>
<dbReference type="EC" id="4.3.2.7" evidence="1"/>
<dbReference type="AlphaFoldDB" id="A0A1L9AZS6"/>
<dbReference type="GO" id="GO:0061928">
    <property type="term" value="F:glutathione specific gamma-glutamylcyclotransferase activity"/>
    <property type="evidence" value="ECO:0007669"/>
    <property type="project" value="UniProtKB-EC"/>
</dbReference>
<evidence type="ECO:0000256" key="1">
    <source>
        <dbReference type="ARBA" id="ARBA00012344"/>
    </source>
</evidence>
<dbReference type="CDD" id="cd06661">
    <property type="entry name" value="GGCT_like"/>
    <property type="match status" value="1"/>
</dbReference>
<keyword evidence="3" id="KW-0808">Transferase</keyword>
<sequence>MARGNVSMWIFGYGSLIFRPSFAYEERRDAWLTGWVRRFWQSSTDHRGVPAAPGRVVTLVPEPGARCWGMAYRIATERVEEVLAHLDYREQNGYERHRVILETREATLLDALVYVAGPSNPHYLGSSPLEEIAAVVRSAHGPSGSNRDYVLRLAEALAEAGEHDAHVMELMRLL</sequence>
<dbReference type="SUPFAM" id="SSF110857">
    <property type="entry name" value="Gamma-glutamyl cyclotransferase-like"/>
    <property type="match status" value="1"/>
</dbReference>
<dbReference type="Proteomes" id="UP000182229">
    <property type="component" value="Unassembled WGS sequence"/>
</dbReference>
<dbReference type="GO" id="GO:0005737">
    <property type="term" value="C:cytoplasm"/>
    <property type="evidence" value="ECO:0007669"/>
    <property type="project" value="TreeGrafter"/>
</dbReference>
<keyword evidence="4" id="KW-1185">Reference proteome</keyword>
<dbReference type="EMBL" id="MPIN01000014">
    <property type="protein sequence ID" value="OJH35511.1"/>
    <property type="molecule type" value="Genomic_DNA"/>
</dbReference>
<proteinExistence type="predicted"/>
<evidence type="ECO:0000313" key="4">
    <source>
        <dbReference type="Proteomes" id="UP000182229"/>
    </source>
</evidence>
<dbReference type="InterPro" id="IPR006840">
    <property type="entry name" value="ChaC"/>
</dbReference>
<evidence type="ECO:0000313" key="3">
    <source>
        <dbReference type="EMBL" id="OJH35511.1"/>
    </source>
</evidence>
<dbReference type="GO" id="GO:0006751">
    <property type="term" value="P:glutathione catabolic process"/>
    <property type="evidence" value="ECO:0007669"/>
    <property type="project" value="InterPro"/>
</dbReference>
<dbReference type="Pfam" id="PF04752">
    <property type="entry name" value="ChaC"/>
    <property type="match status" value="1"/>
</dbReference>
<dbReference type="PANTHER" id="PTHR12192:SF2">
    <property type="entry name" value="GLUTATHIONE-SPECIFIC GAMMA-GLUTAMYLCYCLOTRANSFERASE 2"/>
    <property type="match status" value="1"/>
</dbReference>
<accession>A0A1L9AZS6</accession>
<dbReference type="GO" id="GO:0016740">
    <property type="term" value="F:transferase activity"/>
    <property type="evidence" value="ECO:0007669"/>
    <property type="project" value="UniProtKB-KW"/>
</dbReference>
<gene>
    <name evidence="3" type="ORF">BON30_38950</name>
</gene>
<evidence type="ECO:0000256" key="2">
    <source>
        <dbReference type="ARBA" id="ARBA00023239"/>
    </source>
</evidence>
<comment type="caution">
    <text evidence="3">The sequence shown here is derived from an EMBL/GenBank/DDBJ whole genome shotgun (WGS) entry which is preliminary data.</text>
</comment>
<name>A0A1L9AZS6_9BACT</name>
<reference evidence="3 4" key="2">
    <citation type="submission" date="2016-12" db="EMBL/GenBank/DDBJ databases">
        <title>Draft Genome Sequence of Cystobacter ferrugineus Strain Cbfe23.</title>
        <authorList>
            <person name="Akbar S."/>
            <person name="Dowd S.E."/>
            <person name="Stevens D.C."/>
        </authorList>
    </citation>
    <scope>NUCLEOTIDE SEQUENCE [LARGE SCALE GENOMIC DNA]</scope>
    <source>
        <strain evidence="3 4">Cbfe23</strain>
    </source>
</reference>
<dbReference type="PANTHER" id="PTHR12192">
    <property type="entry name" value="CATION TRANSPORT PROTEIN CHAC-RELATED"/>
    <property type="match status" value="1"/>
</dbReference>
<dbReference type="STRING" id="83449.BON30_38950"/>
<dbReference type="InterPro" id="IPR036568">
    <property type="entry name" value="GGCT-like_sf"/>
</dbReference>
<keyword evidence="2" id="KW-0456">Lyase</keyword>
<dbReference type="InterPro" id="IPR013024">
    <property type="entry name" value="GGCT-like"/>
</dbReference>
<organism evidence="3 4">
    <name type="scientific">Cystobacter ferrugineus</name>
    <dbReference type="NCBI Taxonomy" id="83449"/>
    <lineage>
        <taxon>Bacteria</taxon>
        <taxon>Pseudomonadati</taxon>
        <taxon>Myxococcota</taxon>
        <taxon>Myxococcia</taxon>
        <taxon>Myxococcales</taxon>
        <taxon>Cystobacterineae</taxon>
        <taxon>Archangiaceae</taxon>
        <taxon>Cystobacter</taxon>
    </lineage>
</organism>
<reference evidence="4" key="1">
    <citation type="submission" date="2016-11" db="EMBL/GenBank/DDBJ databases">
        <authorList>
            <person name="Shukria A."/>
            <person name="Stevens D.C."/>
        </authorList>
    </citation>
    <scope>NUCLEOTIDE SEQUENCE [LARGE SCALE GENOMIC DNA]</scope>
    <source>
        <strain evidence="4">Cbfe23</strain>
    </source>
</reference>
<protein>
    <recommendedName>
        <fullName evidence="1">glutathione-specific gamma-glutamylcyclotransferase</fullName>
        <ecNumber evidence="1">4.3.2.7</ecNumber>
    </recommendedName>
</protein>